<feature type="transmembrane region" description="Helical" evidence="7">
    <location>
        <begin position="56"/>
        <end position="75"/>
    </location>
</feature>
<dbReference type="NCBIfam" id="TIGR00786">
    <property type="entry name" value="dctM"/>
    <property type="match status" value="1"/>
</dbReference>
<dbReference type="eggNOG" id="COG1593">
    <property type="taxonomic scope" value="Bacteria"/>
</dbReference>
<dbReference type="RefSeq" id="WP_007425427.1">
    <property type="nucleotide sequence ID" value="NZ_AMGO01000006.1"/>
</dbReference>
<evidence type="ECO:0000259" key="8">
    <source>
        <dbReference type="Pfam" id="PF06808"/>
    </source>
</evidence>
<comment type="subcellular location">
    <subcellularLocation>
        <location evidence="1 7">Cell inner membrane</location>
        <topology evidence="1 7">Multi-pass membrane protein</topology>
    </subcellularLocation>
</comment>
<feature type="transmembrane region" description="Helical" evidence="7">
    <location>
        <begin position="95"/>
        <end position="121"/>
    </location>
</feature>
<keyword evidence="3 7" id="KW-0997">Cell inner membrane</keyword>
<reference evidence="9 10" key="1">
    <citation type="journal article" date="2012" name="J. Bacteriol.">
        <title>Draft Genome Sequence of Oceaniovalibus guishaninsula JLT2003T.</title>
        <authorList>
            <person name="Tang K."/>
            <person name="Liu K."/>
            <person name="Jiao N."/>
        </authorList>
    </citation>
    <scope>NUCLEOTIDE SEQUENCE [LARGE SCALE GENOMIC DNA]</scope>
    <source>
        <strain evidence="9 10">JLT2003</strain>
    </source>
</reference>
<dbReference type="InterPro" id="IPR004681">
    <property type="entry name" value="TRAP_DctM"/>
</dbReference>
<feature type="transmembrane region" description="Helical" evidence="7">
    <location>
        <begin position="401"/>
        <end position="426"/>
    </location>
</feature>
<dbReference type="PANTHER" id="PTHR33362">
    <property type="entry name" value="SIALIC ACID TRAP TRANSPORTER PERMEASE PROTEIN SIAT-RELATED"/>
    <property type="match status" value="1"/>
</dbReference>
<feature type="transmembrane region" description="Helical" evidence="7">
    <location>
        <begin position="283"/>
        <end position="306"/>
    </location>
</feature>
<sequence length="431" mass="45611">MLTATLAIVILLLLCFIGVRIGVATLLVGFFGFALERGLGPAMQMSGQRILEDAMNYNLSVIPLFVLMGVFIYRSNVSDELYQAAHARFRNLRGGLAHSTVVACAGFGAVCGSSLATAATMTKVAMPSMRRFGYRDSLSTGVISAGGTLGIMIPPSVPLVIYGIVAEQDIGRLFLAGMIPGLLLVLLFMGTVAIWTRIDPEAAPSDTADEPGPDRRAGRAVLPIIGLFVLVLGGIYGKIFTPTEAAGIGAVGAAVIAMTRGRLLTPGEWIDSLAEAMSTTAALFLVIFGALIFADYANYIGLPFLILDAIDALDLGPFGLVVAITVIAILMGMVFEAIGILLLLVPVFMPALLDADVDLIWFGIIIVLVIEMGLITPPVGMNVFVVKSILTDADLMEMFRGVLPFVVAMLVALCLILIFPQIVTAIPDLIY</sequence>
<feature type="transmembrane region" description="Helical" evidence="7">
    <location>
        <begin position="245"/>
        <end position="263"/>
    </location>
</feature>
<evidence type="ECO:0000313" key="9">
    <source>
        <dbReference type="EMBL" id="EKE45657.1"/>
    </source>
</evidence>
<evidence type="ECO:0000256" key="2">
    <source>
        <dbReference type="ARBA" id="ARBA00022475"/>
    </source>
</evidence>
<proteinExistence type="inferred from homology"/>
<protein>
    <recommendedName>
        <fullName evidence="7">TRAP transporter large permease protein</fullName>
    </recommendedName>
</protein>
<feature type="domain" description="TRAP C4-dicarboxylate transport system permease DctM subunit" evidence="8">
    <location>
        <begin position="8"/>
        <end position="422"/>
    </location>
</feature>
<feature type="transmembrane region" description="Helical" evidence="7">
    <location>
        <begin position="6"/>
        <end position="35"/>
    </location>
</feature>
<dbReference type="PIRSF" id="PIRSF006066">
    <property type="entry name" value="HI0050"/>
    <property type="match status" value="1"/>
</dbReference>
<evidence type="ECO:0000256" key="5">
    <source>
        <dbReference type="ARBA" id="ARBA00022989"/>
    </source>
</evidence>
<feature type="transmembrane region" description="Helical" evidence="7">
    <location>
        <begin position="318"/>
        <end position="347"/>
    </location>
</feature>
<comment type="function">
    <text evidence="7">Part of the tripartite ATP-independent periplasmic (TRAP) transport system.</text>
</comment>
<gene>
    <name evidence="9" type="ORF">OCGS_0274</name>
</gene>
<dbReference type="Pfam" id="PF06808">
    <property type="entry name" value="DctM"/>
    <property type="match status" value="1"/>
</dbReference>
<feature type="transmembrane region" description="Helical" evidence="7">
    <location>
        <begin position="359"/>
        <end position="381"/>
    </location>
</feature>
<dbReference type="PATRIC" id="fig|1231392.3.peg.275"/>
<feature type="transmembrane region" description="Helical" evidence="7">
    <location>
        <begin position="142"/>
        <end position="164"/>
    </location>
</feature>
<keyword evidence="10" id="KW-1185">Reference proteome</keyword>
<dbReference type="InterPro" id="IPR010656">
    <property type="entry name" value="DctM"/>
</dbReference>
<comment type="subunit">
    <text evidence="7">The complex comprises the extracytoplasmic solute receptor protein and the two transmembrane proteins.</text>
</comment>
<dbReference type="GO" id="GO:0022857">
    <property type="term" value="F:transmembrane transporter activity"/>
    <property type="evidence" value="ECO:0007669"/>
    <property type="project" value="UniProtKB-UniRule"/>
</dbReference>
<evidence type="ECO:0000256" key="3">
    <source>
        <dbReference type="ARBA" id="ARBA00022519"/>
    </source>
</evidence>
<feature type="transmembrane region" description="Helical" evidence="7">
    <location>
        <begin position="220"/>
        <end position="239"/>
    </location>
</feature>
<evidence type="ECO:0000256" key="1">
    <source>
        <dbReference type="ARBA" id="ARBA00004429"/>
    </source>
</evidence>
<keyword evidence="6 7" id="KW-0472">Membrane</keyword>
<organism evidence="9 10">
    <name type="scientific">Oceaniovalibus guishaninsula JLT2003</name>
    <dbReference type="NCBI Taxonomy" id="1231392"/>
    <lineage>
        <taxon>Bacteria</taxon>
        <taxon>Pseudomonadati</taxon>
        <taxon>Pseudomonadota</taxon>
        <taxon>Alphaproteobacteria</taxon>
        <taxon>Rhodobacterales</taxon>
        <taxon>Roseobacteraceae</taxon>
        <taxon>Oceaniovalibus</taxon>
    </lineage>
</organism>
<dbReference type="Proteomes" id="UP000006765">
    <property type="component" value="Unassembled WGS sequence"/>
</dbReference>
<dbReference type="STRING" id="1231392.OCGS_0274"/>
<feature type="transmembrane region" description="Helical" evidence="7">
    <location>
        <begin position="170"/>
        <end position="195"/>
    </location>
</feature>
<accession>K2HGU3</accession>
<dbReference type="EMBL" id="AMGO01000006">
    <property type="protein sequence ID" value="EKE45657.1"/>
    <property type="molecule type" value="Genomic_DNA"/>
</dbReference>
<keyword evidence="2" id="KW-1003">Cell membrane</keyword>
<dbReference type="AlphaFoldDB" id="K2HGU3"/>
<keyword evidence="4 7" id="KW-0812">Transmembrane</keyword>
<dbReference type="PANTHER" id="PTHR33362:SF5">
    <property type="entry name" value="C4-DICARBOXYLATE TRAP TRANSPORTER LARGE PERMEASE PROTEIN DCTM"/>
    <property type="match status" value="1"/>
</dbReference>
<comment type="caution">
    <text evidence="9">The sequence shown here is derived from an EMBL/GenBank/DDBJ whole genome shotgun (WGS) entry which is preliminary data.</text>
</comment>
<evidence type="ECO:0000256" key="7">
    <source>
        <dbReference type="RuleBase" id="RU369079"/>
    </source>
</evidence>
<comment type="similarity">
    <text evidence="7">Belongs to the TRAP transporter large permease family.</text>
</comment>
<name>K2HGU3_9RHOB</name>
<keyword evidence="5 7" id="KW-1133">Transmembrane helix</keyword>
<dbReference type="OrthoDB" id="9790209at2"/>
<evidence type="ECO:0000256" key="6">
    <source>
        <dbReference type="ARBA" id="ARBA00023136"/>
    </source>
</evidence>
<evidence type="ECO:0000313" key="10">
    <source>
        <dbReference type="Proteomes" id="UP000006765"/>
    </source>
</evidence>
<keyword evidence="7" id="KW-0813">Transport</keyword>
<dbReference type="GO" id="GO:0005886">
    <property type="term" value="C:plasma membrane"/>
    <property type="evidence" value="ECO:0007669"/>
    <property type="project" value="UniProtKB-SubCell"/>
</dbReference>
<evidence type="ECO:0000256" key="4">
    <source>
        <dbReference type="ARBA" id="ARBA00022692"/>
    </source>
</evidence>